<evidence type="ECO:0000256" key="1">
    <source>
        <dbReference type="SAM" id="Phobius"/>
    </source>
</evidence>
<organism evidence="3 4">
    <name type="scientific">Sulfitobacter faviae</name>
    <dbReference type="NCBI Taxonomy" id="1775881"/>
    <lineage>
        <taxon>Bacteria</taxon>
        <taxon>Pseudomonadati</taxon>
        <taxon>Pseudomonadota</taxon>
        <taxon>Alphaproteobacteria</taxon>
        <taxon>Rhodobacterales</taxon>
        <taxon>Roseobacteraceae</taxon>
        <taxon>Sulfitobacter</taxon>
    </lineage>
</organism>
<evidence type="ECO:0000313" key="3">
    <source>
        <dbReference type="EMBL" id="WPZ23636.1"/>
    </source>
</evidence>
<dbReference type="RefSeq" id="WP_322329996.1">
    <property type="nucleotide sequence ID" value="NZ_CP139727.1"/>
</dbReference>
<keyword evidence="1" id="KW-1133">Transmembrane helix</keyword>
<protein>
    <submittedName>
        <fullName evidence="3">VWA domain-containing protein</fullName>
    </submittedName>
</protein>
<keyword evidence="4" id="KW-1185">Reference proteome</keyword>
<dbReference type="CDD" id="cd00198">
    <property type="entry name" value="vWFA"/>
    <property type="match status" value="1"/>
</dbReference>
<dbReference type="Gene3D" id="3.40.50.410">
    <property type="entry name" value="von Willebrand factor, type A domain"/>
    <property type="match status" value="1"/>
</dbReference>
<dbReference type="SUPFAM" id="SSF53300">
    <property type="entry name" value="vWA-like"/>
    <property type="match status" value="1"/>
</dbReference>
<reference evidence="3 4" key="1">
    <citation type="submission" date="2023-11" db="EMBL/GenBank/DDBJ databases">
        <title>From the Deep-Sea to the Surface: Bacterial Genomes Isolated from the Moytirra Hydrothermal Vent Plume.</title>
        <authorList>
            <person name="Major S.R."/>
        </authorList>
    </citation>
    <scope>NUCLEOTIDE SEQUENCE [LARGE SCALE GENOMIC DNA]</scope>
    <source>
        <strain evidence="3 4">OXR-9</strain>
        <plasmid evidence="3 4">unnamed02</plasmid>
    </source>
</reference>
<dbReference type="InterPro" id="IPR036465">
    <property type="entry name" value="vWFA_dom_sf"/>
</dbReference>
<geneLocation type="plasmid" evidence="3 4">
    <name>unnamed02</name>
</geneLocation>
<name>A0ABZ0V6P8_9RHOB</name>
<keyword evidence="3" id="KW-0614">Plasmid</keyword>
<gene>
    <name evidence="3" type="ORF">T7987_17360</name>
</gene>
<dbReference type="EMBL" id="CP139727">
    <property type="protein sequence ID" value="WPZ23636.1"/>
    <property type="molecule type" value="Genomic_DNA"/>
</dbReference>
<dbReference type="Proteomes" id="UP001326567">
    <property type="component" value="Plasmid unnamed02"/>
</dbReference>
<keyword evidence="1" id="KW-0472">Membrane</keyword>
<dbReference type="InterPro" id="IPR028087">
    <property type="entry name" value="Tad_N"/>
</dbReference>
<evidence type="ECO:0000259" key="2">
    <source>
        <dbReference type="Pfam" id="PF13400"/>
    </source>
</evidence>
<sequence length="564" mass="63372">MGLRIVKSRLNQKIEQFRRDESGGMLIFMVIAFFTMTVFGGLAVDLANHEQRRTTYQTHLDNAVLAAASLSQQLEPEEVVFSYMSSAGLDPSVVNVETSEENIGSILVGRTVYASLDGGVNTYFFRFFDIDSLGMTIEAQATERVEDIEISLVLDVSGSMDEPTSDRSQRKIDALKQSASDFVDAVLSDAEEGRVSISIIPYSTKANAGESLLSYYNATQEHEYSHCVDFDAADYTNLAIDPSSRLQRTGHFQFQRASVYRKEQGEWTCRTDDGFSITPLSSSADDLKAQIAKLTPEGSTSIDMGAKWGLALLDPSAQNAVSGLISEGVIDGAFRGRPHAHRAQNNMKVLVLMTDGENHREFRLRSEYASGQSDVVRSENIYGNDIYYGIDSPEYWYRSDYSYPSGERYFYFAHPREGNEIWHNYTPKTDPDLSHIAHRIVEKQLTWPELWAEMSPFYYGYNLRGRQEPYSSWRENVMDNFWNSIHWEISPTEKNARLRNICNAAEQAGIIVYSIGLEVDQPVSLALLQDCASTEAHYFDVNGAGIQTAFDMIAASISMLRLTK</sequence>
<dbReference type="Pfam" id="PF13400">
    <property type="entry name" value="Tad"/>
    <property type="match status" value="1"/>
</dbReference>
<feature type="transmembrane region" description="Helical" evidence="1">
    <location>
        <begin position="21"/>
        <end position="44"/>
    </location>
</feature>
<evidence type="ECO:0000313" key="4">
    <source>
        <dbReference type="Proteomes" id="UP001326567"/>
    </source>
</evidence>
<keyword evidence="1" id="KW-0812">Transmembrane</keyword>
<feature type="domain" description="Putative Flp pilus-assembly TadG-like N-terminal" evidence="2">
    <location>
        <begin position="23"/>
        <end position="69"/>
    </location>
</feature>
<proteinExistence type="predicted"/>
<accession>A0ABZ0V6P8</accession>